<gene>
    <name evidence="2" type="ORF">PHLGIDRAFT_128138</name>
</gene>
<dbReference type="Proteomes" id="UP000053257">
    <property type="component" value="Unassembled WGS sequence"/>
</dbReference>
<proteinExistence type="predicted"/>
<sequence length="382" mass="44982">MSQNVATSNYRPSASSLAFRAQLAQTISPLRRVTPRVPFWRLGAHSLPVLWTLYRGLLRASPAPDVRWRVQQQFRKHRHLTSPQATQRHLQFGHKLLDVLQRAKQGEPRAKAVTDRYASMVTARRDKDSFKTMLVKAFAERKRLLTRPILKGYLRPTFFNGPLPRLYPQPPHIAGMINRRKKAFERRQARYASVKELMNDIRAEASFEEGLQRELPREQKFEGEFVKPGFWLHYHGQHAKHLFRAFLLDIRRSRTTYPPALAAQIAAARAERVRNKRREFQRELRGEVLASTLRRARRAPPPHVLEKMGPRRRRWDAVARSSVSEVGYVGWVKRQLGFKLRDPDAWKVEIGRDEDQPRLDAMEDEIRRENERRRVEYERSLR</sequence>
<evidence type="ECO:0000313" key="2">
    <source>
        <dbReference type="EMBL" id="KIP06722.1"/>
    </source>
</evidence>
<feature type="domain" description="Complex 1 LYR protein" evidence="1">
    <location>
        <begin position="53"/>
        <end position="99"/>
    </location>
</feature>
<evidence type="ECO:0000259" key="1">
    <source>
        <dbReference type="Pfam" id="PF05347"/>
    </source>
</evidence>
<keyword evidence="3" id="KW-1185">Reference proteome</keyword>
<reference evidence="2 3" key="1">
    <citation type="journal article" date="2014" name="PLoS Genet.">
        <title>Analysis of the Phlebiopsis gigantea genome, transcriptome and secretome provides insight into its pioneer colonization strategies of wood.</title>
        <authorList>
            <person name="Hori C."/>
            <person name="Ishida T."/>
            <person name="Igarashi K."/>
            <person name="Samejima M."/>
            <person name="Suzuki H."/>
            <person name="Master E."/>
            <person name="Ferreira P."/>
            <person name="Ruiz-Duenas F.J."/>
            <person name="Held B."/>
            <person name="Canessa P."/>
            <person name="Larrondo L.F."/>
            <person name="Schmoll M."/>
            <person name="Druzhinina I.S."/>
            <person name="Kubicek C.P."/>
            <person name="Gaskell J.A."/>
            <person name="Kersten P."/>
            <person name="St John F."/>
            <person name="Glasner J."/>
            <person name="Sabat G."/>
            <person name="Splinter BonDurant S."/>
            <person name="Syed K."/>
            <person name="Yadav J."/>
            <person name="Mgbeahuruike A.C."/>
            <person name="Kovalchuk A."/>
            <person name="Asiegbu F.O."/>
            <person name="Lackner G."/>
            <person name="Hoffmeister D."/>
            <person name="Rencoret J."/>
            <person name="Gutierrez A."/>
            <person name="Sun H."/>
            <person name="Lindquist E."/>
            <person name="Barry K."/>
            <person name="Riley R."/>
            <person name="Grigoriev I.V."/>
            <person name="Henrissat B."/>
            <person name="Kues U."/>
            <person name="Berka R.M."/>
            <person name="Martinez A.T."/>
            <person name="Covert S.F."/>
            <person name="Blanchette R.A."/>
            <person name="Cullen D."/>
        </authorList>
    </citation>
    <scope>NUCLEOTIDE SEQUENCE [LARGE SCALE GENOMIC DNA]</scope>
    <source>
        <strain evidence="2 3">11061_1 CR5-6</strain>
    </source>
</reference>
<name>A0A0C3S7D8_PHLG1</name>
<dbReference type="Pfam" id="PF05347">
    <property type="entry name" value="Complex1_LYR"/>
    <property type="match status" value="1"/>
</dbReference>
<protein>
    <recommendedName>
        <fullName evidence="1">Complex 1 LYR protein domain-containing protein</fullName>
    </recommendedName>
</protein>
<dbReference type="STRING" id="745531.A0A0C3S7D8"/>
<dbReference type="EMBL" id="KN840512">
    <property type="protein sequence ID" value="KIP06722.1"/>
    <property type="molecule type" value="Genomic_DNA"/>
</dbReference>
<organism evidence="2 3">
    <name type="scientific">Phlebiopsis gigantea (strain 11061_1 CR5-6)</name>
    <name type="common">White-rot fungus</name>
    <name type="synonym">Peniophora gigantea</name>
    <dbReference type="NCBI Taxonomy" id="745531"/>
    <lineage>
        <taxon>Eukaryota</taxon>
        <taxon>Fungi</taxon>
        <taxon>Dikarya</taxon>
        <taxon>Basidiomycota</taxon>
        <taxon>Agaricomycotina</taxon>
        <taxon>Agaricomycetes</taxon>
        <taxon>Polyporales</taxon>
        <taxon>Phanerochaetaceae</taxon>
        <taxon>Phlebiopsis</taxon>
    </lineage>
</organism>
<accession>A0A0C3S7D8</accession>
<dbReference type="AlphaFoldDB" id="A0A0C3S7D8"/>
<dbReference type="HOGENOM" id="CLU_727557_0_0_1"/>
<dbReference type="InterPro" id="IPR008011">
    <property type="entry name" value="Complex1_LYR_dom"/>
</dbReference>
<evidence type="ECO:0000313" key="3">
    <source>
        <dbReference type="Proteomes" id="UP000053257"/>
    </source>
</evidence>
<dbReference type="OrthoDB" id="2571149at2759"/>